<dbReference type="PANTHER" id="PTHR42790:SF4">
    <property type="entry name" value="VALINE--PYRUVATE AMINOTRANSFERASE"/>
    <property type="match status" value="1"/>
</dbReference>
<keyword evidence="4" id="KW-0663">Pyridoxal phosphate</keyword>
<evidence type="ECO:0000313" key="6">
    <source>
        <dbReference type="EMBL" id="QTQ12028.1"/>
    </source>
</evidence>
<dbReference type="Proteomes" id="UP000671995">
    <property type="component" value="Chromosome"/>
</dbReference>
<evidence type="ECO:0000256" key="3">
    <source>
        <dbReference type="ARBA" id="ARBA00022679"/>
    </source>
</evidence>
<evidence type="ECO:0000256" key="4">
    <source>
        <dbReference type="ARBA" id="ARBA00022898"/>
    </source>
</evidence>
<dbReference type="NCBIfam" id="NF006964">
    <property type="entry name" value="PRK09440.1-2"/>
    <property type="match status" value="1"/>
</dbReference>
<dbReference type="InterPro" id="IPR015421">
    <property type="entry name" value="PyrdxlP-dep_Trfase_major"/>
</dbReference>
<dbReference type="InterPro" id="IPR050859">
    <property type="entry name" value="Class-I_PLP-dep_aminotransf"/>
</dbReference>
<dbReference type="Gene3D" id="3.40.640.10">
    <property type="entry name" value="Type I PLP-dependent aspartate aminotransferase-like (Major domain)"/>
    <property type="match status" value="1"/>
</dbReference>
<evidence type="ECO:0000313" key="7">
    <source>
        <dbReference type="Proteomes" id="UP000671995"/>
    </source>
</evidence>
<accession>A0A975ICT4</accession>
<name>A0A975ICT4_9SPIR</name>
<dbReference type="EMBL" id="CP054257">
    <property type="protein sequence ID" value="QTQ12028.1"/>
    <property type="molecule type" value="Genomic_DNA"/>
</dbReference>
<keyword evidence="2 6" id="KW-0032">Aminotransferase</keyword>
<dbReference type="RefSeq" id="WP_210116742.1">
    <property type="nucleotide sequence ID" value="NZ_CP054257.1"/>
</dbReference>
<dbReference type="Pfam" id="PF00155">
    <property type="entry name" value="Aminotran_1_2"/>
    <property type="match status" value="1"/>
</dbReference>
<dbReference type="AlphaFoldDB" id="A0A975ICT4"/>
<dbReference type="GO" id="GO:0030170">
    <property type="term" value="F:pyridoxal phosphate binding"/>
    <property type="evidence" value="ECO:0007669"/>
    <property type="project" value="InterPro"/>
</dbReference>
<dbReference type="GO" id="GO:0005829">
    <property type="term" value="C:cytosol"/>
    <property type="evidence" value="ECO:0007669"/>
    <property type="project" value="TreeGrafter"/>
</dbReference>
<evidence type="ECO:0000256" key="1">
    <source>
        <dbReference type="ARBA" id="ARBA00001933"/>
    </source>
</evidence>
<dbReference type="InterPro" id="IPR015424">
    <property type="entry name" value="PyrdxlP-dep_Trfase"/>
</dbReference>
<feature type="domain" description="Aminotransferase class I/classII large" evidence="5">
    <location>
        <begin position="70"/>
        <end position="423"/>
    </location>
</feature>
<organism evidence="6 7">
    <name type="scientific">Treponema parvum</name>
    <dbReference type="NCBI Taxonomy" id="138851"/>
    <lineage>
        <taxon>Bacteria</taxon>
        <taxon>Pseudomonadati</taxon>
        <taxon>Spirochaetota</taxon>
        <taxon>Spirochaetia</taxon>
        <taxon>Spirochaetales</taxon>
        <taxon>Treponemataceae</taxon>
        <taxon>Treponema</taxon>
    </lineage>
</organism>
<dbReference type="GO" id="GO:0009042">
    <property type="term" value="F:valine-pyruvate transaminase activity"/>
    <property type="evidence" value="ECO:0007669"/>
    <property type="project" value="UniProtKB-EC"/>
</dbReference>
<dbReference type="CDD" id="cd00609">
    <property type="entry name" value="AAT_like"/>
    <property type="match status" value="1"/>
</dbReference>
<proteinExistence type="predicted"/>
<reference evidence="6" key="2">
    <citation type="journal article" date="2021" name="Microbiol. Resour. Announc.">
        <title>Complete Genome Sequences of Three Human Oral Treponema parvum Isolates.</title>
        <authorList>
            <person name="Zeng H."/>
            <person name="Watt R.M."/>
        </authorList>
    </citation>
    <scope>NUCLEOTIDE SEQUENCE</scope>
    <source>
        <strain evidence="6">ATCC 700773</strain>
    </source>
</reference>
<evidence type="ECO:0000256" key="2">
    <source>
        <dbReference type="ARBA" id="ARBA00022576"/>
    </source>
</evidence>
<dbReference type="SUPFAM" id="SSF53383">
    <property type="entry name" value="PLP-dependent transferases"/>
    <property type="match status" value="1"/>
</dbReference>
<gene>
    <name evidence="6" type="ORF">HRI96_07375</name>
</gene>
<dbReference type="GO" id="GO:1901605">
    <property type="term" value="P:alpha-amino acid metabolic process"/>
    <property type="evidence" value="ECO:0007669"/>
    <property type="project" value="TreeGrafter"/>
</dbReference>
<evidence type="ECO:0000259" key="5">
    <source>
        <dbReference type="Pfam" id="PF00155"/>
    </source>
</evidence>
<comment type="cofactor">
    <cofactor evidence="1">
        <name>pyridoxal 5'-phosphate</name>
        <dbReference type="ChEBI" id="CHEBI:597326"/>
    </cofactor>
</comment>
<dbReference type="PANTHER" id="PTHR42790">
    <property type="entry name" value="AMINOTRANSFERASE"/>
    <property type="match status" value="1"/>
</dbReference>
<dbReference type="InterPro" id="IPR004839">
    <property type="entry name" value="Aminotransferase_I/II_large"/>
</dbReference>
<sequence length="433" mass="48163">MQRLNFSDFGKKLTENSGILQLMDDLGQPLPPGPSFQLGGGNPARIPELDEMYRSEMAKIMAADDSFGQLIGRYDAPGGRVSFLDDIARCLSGKYGWDITSENIAVTNGSQTAMFYLFNLFGGTSTESGVAEKKTVVFPLVPEYIGYADQGIEKDMFVGIPALFEIFDDHTFKYSVDFLVLEKYLAEHDNVGALCVTRPTNPTGNVLTDDEILHLSKLAVRYDIPLIIDNAYGLPWPDIIFTDSAGPFFSENVILSMSMSKIGLPSMRTGIIIAQKEVAKAISNINAIVSLTTASAGQAIASSLIRSGKLLDCAKNIVRPFYEKRSKDAQTWIHKYFSGTNYAVHKSEGSIFLWLLLFDLKITTKELYCELKKRGVIVVPGEYFFFGDASDGSFPPLKDHPHYDKCLRLNYSRPAEETEEGIRIISEVYRKYC</sequence>
<keyword evidence="3 6" id="KW-0808">Transferase</keyword>
<protein>
    <submittedName>
        <fullName evidence="6">Valine--pyruvate transaminase</fullName>
        <ecNumber evidence="6">2.6.1.66</ecNumber>
    </submittedName>
</protein>
<reference evidence="6" key="1">
    <citation type="submission" date="2020-05" db="EMBL/GenBank/DDBJ databases">
        <authorList>
            <person name="Zeng H."/>
            <person name="Chan Y.K."/>
            <person name="Watt R.M."/>
        </authorList>
    </citation>
    <scope>NUCLEOTIDE SEQUENCE</scope>
    <source>
        <strain evidence="6">ATCC 700773</strain>
    </source>
</reference>
<dbReference type="EC" id="2.6.1.66" evidence="6"/>